<evidence type="ECO:0000313" key="1">
    <source>
        <dbReference type="EMBL" id="VXD22168.1"/>
    </source>
</evidence>
<comment type="caution">
    <text evidence="1">The sequence shown here is derived from an EMBL/GenBank/DDBJ whole genome shotgun (WGS) entry which is preliminary data.</text>
</comment>
<reference evidence="1" key="1">
    <citation type="submission" date="2019-10" db="EMBL/GenBank/DDBJ databases">
        <authorList>
            <consortium name="Genoscope - CEA"/>
            <person name="William W."/>
        </authorList>
    </citation>
    <scope>NUCLEOTIDE SEQUENCE [LARGE SCALE GENOMIC DNA]</scope>
    <source>
        <strain evidence="1">BBR_PRJEB10992</strain>
    </source>
</reference>
<dbReference type="EMBL" id="CZCU02000150">
    <property type="protein sequence ID" value="VXD22168.1"/>
    <property type="molecule type" value="Genomic_DNA"/>
</dbReference>
<accession>A0A7Z9BZA0</accession>
<protein>
    <submittedName>
        <fullName evidence="1">Uncharacterized protein</fullName>
    </submittedName>
</protein>
<gene>
    <name evidence="1" type="ORF">PL8927_730039</name>
</gene>
<proteinExistence type="predicted"/>
<organism evidence="1 2">
    <name type="scientific">Planktothrix serta PCC 8927</name>
    <dbReference type="NCBI Taxonomy" id="671068"/>
    <lineage>
        <taxon>Bacteria</taxon>
        <taxon>Bacillati</taxon>
        <taxon>Cyanobacteriota</taxon>
        <taxon>Cyanophyceae</taxon>
        <taxon>Oscillatoriophycideae</taxon>
        <taxon>Oscillatoriales</taxon>
        <taxon>Microcoleaceae</taxon>
        <taxon>Planktothrix</taxon>
    </lineage>
</organism>
<keyword evidence="2" id="KW-1185">Reference proteome</keyword>
<name>A0A7Z9BZA0_9CYAN</name>
<sequence length="49" mass="5510">MSIRVQKSARFGVVDWQAQSFAVNFIESLKVDPIIFDLSLILASVSLRN</sequence>
<dbReference type="AlphaFoldDB" id="A0A7Z9BZA0"/>
<dbReference type="Proteomes" id="UP000184550">
    <property type="component" value="Unassembled WGS sequence"/>
</dbReference>
<evidence type="ECO:0000313" key="2">
    <source>
        <dbReference type="Proteomes" id="UP000184550"/>
    </source>
</evidence>